<evidence type="ECO:0000256" key="7">
    <source>
        <dbReference type="ARBA" id="ARBA00023180"/>
    </source>
</evidence>
<accession>A0A0N5CI35</accession>
<dbReference type="PANTHER" id="PTHR11567">
    <property type="entry name" value="ACID PHOSPHATASE-RELATED"/>
    <property type="match status" value="1"/>
</dbReference>
<reference evidence="10" key="1">
    <citation type="submission" date="2017-02" db="UniProtKB">
        <authorList>
            <consortium name="WormBaseParasite"/>
        </authorList>
    </citation>
    <scope>IDENTIFICATION</scope>
</reference>
<keyword evidence="9" id="KW-1185">Reference proteome</keyword>
<protein>
    <recommendedName>
        <fullName evidence="3">acid phosphatase</fullName>
        <ecNumber evidence="3">3.1.3.2</ecNumber>
    </recommendedName>
</protein>
<evidence type="ECO:0000313" key="9">
    <source>
        <dbReference type="Proteomes" id="UP000046392"/>
    </source>
</evidence>
<feature type="signal peptide" evidence="8">
    <location>
        <begin position="1"/>
        <end position="25"/>
    </location>
</feature>
<dbReference type="WBParaSite" id="SPAL_0001749600.1">
    <property type="protein sequence ID" value="SPAL_0001749600.1"/>
    <property type="gene ID" value="SPAL_0001749600"/>
</dbReference>
<evidence type="ECO:0000313" key="10">
    <source>
        <dbReference type="WBParaSite" id="SPAL_0001749600.1"/>
    </source>
</evidence>
<evidence type="ECO:0000256" key="8">
    <source>
        <dbReference type="SAM" id="SignalP"/>
    </source>
</evidence>
<evidence type="ECO:0000256" key="6">
    <source>
        <dbReference type="ARBA" id="ARBA00023157"/>
    </source>
</evidence>
<evidence type="ECO:0000256" key="4">
    <source>
        <dbReference type="ARBA" id="ARBA00022729"/>
    </source>
</evidence>
<dbReference type="GO" id="GO:0003993">
    <property type="term" value="F:acid phosphatase activity"/>
    <property type="evidence" value="ECO:0007669"/>
    <property type="project" value="UniProtKB-EC"/>
</dbReference>
<dbReference type="Gene3D" id="3.40.50.1240">
    <property type="entry name" value="Phosphoglycerate mutase-like"/>
    <property type="match status" value="1"/>
</dbReference>
<dbReference type="InterPro" id="IPR050645">
    <property type="entry name" value="Histidine_acid_phosphatase"/>
</dbReference>
<keyword evidence="5" id="KW-0378">Hydrolase</keyword>
<evidence type="ECO:0000256" key="2">
    <source>
        <dbReference type="ARBA" id="ARBA00005375"/>
    </source>
</evidence>
<dbReference type="SUPFAM" id="SSF53254">
    <property type="entry name" value="Phosphoglycerate mutase-like"/>
    <property type="match status" value="1"/>
</dbReference>
<comment type="similarity">
    <text evidence="2">Belongs to the histidine acid phosphatase family.</text>
</comment>
<keyword evidence="4 8" id="KW-0732">Signal</keyword>
<evidence type="ECO:0000256" key="3">
    <source>
        <dbReference type="ARBA" id="ARBA00012646"/>
    </source>
</evidence>
<sequence>MKYFPNLLTILILFFLNFNLTDNAASRKKLLLVQVVFRHGERVPTKTYPNDPYKNHDWGVPLGNLTKHGIQQQEELGAELRKRYMIRKKFLSKAYKPSEIIARSTDVNRTIESARANLRGFYKTNDISKIPIYTTFFDFSVPWMGGRSCPKYTNLITAKRVSYEDIFYSNYKGFIKFLTRVTGFPKMVMTDVNSLFNTLLVQKHLKCRLPKFFKRRHFFKIKYLAKQIFRFHSGLPAFGLPEDINLMKFNDGPLLKHIIDNFDKKINIYKRLKSMKVLNIKFMRQKLGEKTKFISYSAHDYTIMNLLAMTSIQKYAFDDILKVPFASTLFYELYENSKGKHEIKILFSRERGKKILDITDQILGCRRSKICLYDDFKKAIQDRIPKNVYVECLINQNTQE</sequence>
<dbReference type="Proteomes" id="UP000046392">
    <property type="component" value="Unplaced"/>
</dbReference>
<keyword evidence="6" id="KW-1015">Disulfide bond</keyword>
<dbReference type="Pfam" id="PF00328">
    <property type="entry name" value="His_Phos_2"/>
    <property type="match status" value="1"/>
</dbReference>
<dbReference type="AlphaFoldDB" id="A0A0N5CI35"/>
<keyword evidence="7" id="KW-0325">Glycoprotein</keyword>
<evidence type="ECO:0000256" key="5">
    <source>
        <dbReference type="ARBA" id="ARBA00022801"/>
    </source>
</evidence>
<proteinExistence type="inferred from homology"/>
<dbReference type="PANTHER" id="PTHR11567:SF211">
    <property type="entry name" value="PROSTATIC ACID PHOSPHATASE"/>
    <property type="match status" value="1"/>
</dbReference>
<dbReference type="STRING" id="174720.A0A0N5CI35"/>
<dbReference type="InterPro" id="IPR000560">
    <property type="entry name" value="His_Pase_clade-2"/>
</dbReference>
<comment type="catalytic activity">
    <reaction evidence="1">
        <text>a phosphate monoester + H2O = an alcohol + phosphate</text>
        <dbReference type="Rhea" id="RHEA:15017"/>
        <dbReference type="ChEBI" id="CHEBI:15377"/>
        <dbReference type="ChEBI" id="CHEBI:30879"/>
        <dbReference type="ChEBI" id="CHEBI:43474"/>
        <dbReference type="ChEBI" id="CHEBI:67140"/>
        <dbReference type="EC" id="3.1.3.2"/>
    </reaction>
</comment>
<dbReference type="InterPro" id="IPR029033">
    <property type="entry name" value="His_PPase_superfam"/>
</dbReference>
<dbReference type="PROSITE" id="PS00616">
    <property type="entry name" value="HIS_ACID_PHOSPHAT_1"/>
    <property type="match status" value="1"/>
</dbReference>
<feature type="chain" id="PRO_5005895966" description="acid phosphatase" evidence="8">
    <location>
        <begin position="26"/>
        <end position="400"/>
    </location>
</feature>
<organism evidence="9 10">
    <name type="scientific">Strongyloides papillosus</name>
    <name type="common">Intestinal threadworm</name>
    <dbReference type="NCBI Taxonomy" id="174720"/>
    <lineage>
        <taxon>Eukaryota</taxon>
        <taxon>Metazoa</taxon>
        <taxon>Ecdysozoa</taxon>
        <taxon>Nematoda</taxon>
        <taxon>Chromadorea</taxon>
        <taxon>Rhabditida</taxon>
        <taxon>Tylenchina</taxon>
        <taxon>Panagrolaimomorpha</taxon>
        <taxon>Strongyloidoidea</taxon>
        <taxon>Strongyloididae</taxon>
        <taxon>Strongyloides</taxon>
    </lineage>
</organism>
<name>A0A0N5CI35_STREA</name>
<dbReference type="EC" id="3.1.3.2" evidence="3"/>
<dbReference type="CDD" id="cd07061">
    <property type="entry name" value="HP_HAP_like"/>
    <property type="match status" value="1"/>
</dbReference>
<evidence type="ECO:0000256" key="1">
    <source>
        <dbReference type="ARBA" id="ARBA00000032"/>
    </source>
</evidence>
<dbReference type="InterPro" id="IPR033379">
    <property type="entry name" value="Acid_Pase_AS"/>
</dbReference>